<dbReference type="EMBL" id="DROK01000226">
    <property type="protein sequence ID" value="HHI97708.1"/>
    <property type="molecule type" value="Genomic_DNA"/>
</dbReference>
<evidence type="ECO:0008006" key="3">
    <source>
        <dbReference type="Google" id="ProtNLM"/>
    </source>
</evidence>
<accession>A0A7V5P0N6</accession>
<keyword evidence="1" id="KW-0472">Membrane</keyword>
<dbReference type="AlphaFoldDB" id="A0A7V5P0N6"/>
<keyword evidence="1" id="KW-0812">Transmembrane</keyword>
<evidence type="ECO:0000256" key="1">
    <source>
        <dbReference type="SAM" id="Phobius"/>
    </source>
</evidence>
<comment type="caution">
    <text evidence="2">The sequence shown here is derived from an EMBL/GenBank/DDBJ whole genome shotgun (WGS) entry which is preliminary data.</text>
</comment>
<feature type="transmembrane region" description="Helical" evidence="1">
    <location>
        <begin position="87"/>
        <end position="107"/>
    </location>
</feature>
<name>A0A7V5P0N6_9BACT</name>
<protein>
    <recommendedName>
        <fullName evidence="3">DUF1640 domain-containing protein</fullName>
    </recommendedName>
</protein>
<dbReference type="Proteomes" id="UP000886101">
    <property type="component" value="Unassembled WGS sequence"/>
</dbReference>
<gene>
    <name evidence="2" type="ORF">ENJ96_07625</name>
</gene>
<proteinExistence type="predicted"/>
<organism evidence="2">
    <name type="scientific">Thermodesulfatator atlanticus</name>
    <dbReference type="NCBI Taxonomy" id="501497"/>
    <lineage>
        <taxon>Bacteria</taxon>
        <taxon>Pseudomonadati</taxon>
        <taxon>Thermodesulfobacteriota</taxon>
        <taxon>Thermodesulfobacteria</taxon>
        <taxon>Thermodesulfobacteriales</taxon>
        <taxon>Thermodesulfatatoraceae</taxon>
        <taxon>Thermodesulfatator</taxon>
    </lineage>
</organism>
<keyword evidence="1" id="KW-1133">Transmembrane helix</keyword>
<reference evidence="2" key="1">
    <citation type="journal article" date="2020" name="mSystems">
        <title>Genome- and Community-Level Interaction Insights into Carbon Utilization and Element Cycling Functions of Hydrothermarchaeota in Hydrothermal Sediment.</title>
        <authorList>
            <person name="Zhou Z."/>
            <person name="Liu Y."/>
            <person name="Xu W."/>
            <person name="Pan J."/>
            <person name="Luo Z.H."/>
            <person name="Li M."/>
        </authorList>
    </citation>
    <scope>NUCLEOTIDE SEQUENCE [LARGE SCALE GENOMIC DNA]</scope>
    <source>
        <strain evidence="2">HyVt-533</strain>
    </source>
</reference>
<evidence type="ECO:0000313" key="2">
    <source>
        <dbReference type="EMBL" id="HHI97708.1"/>
    </source>
</evidence>
<sequence>MALPYEVVKVIEEAVQDPEKAAKVIRAIEEGLGAVREEAKAQKEVVKAELKDELTKELATKADIAVLRGEFREEMARLEGEIKIIRIWLKVMVGVMIAGFTLFNPGFHQFLKVILSSIGT</sequence>